<feature type="chain" id="PRO_5035271581" description="Cupin type-1 domain-containing protein" evidence="1">
    <location>
        <begin position="25"/>
        <end position="255"/>
    </location>
</feature>
<keyword evidence="1" id="KW-0732">Signal</keyword>
<proteinExistence type="predicted"/>
<feature type="signal peptide" evidence="1">
    <location>
        <begin position="1"/>
        <end position="24"/>
    </location>
</feature>
<accession>A0A8J6LDG1</accession>
<evidence type="ECO:0008006" key="4">
    <source>
        <dbReference type="Google" id="ProtNLM"/>
    </source>
</evidence>
<evidence type="ECO:0000256" key="1">
    <source>
        <dbReference type="SAM" id="SignalP"/>
    </source>
</evidence>
<keyword evidence="3" id="KW-1185">Reference proteome</keyword>
<protein>
    <recommendedName>
        <fullName evidence="4">Cupin type-1 domain-containing protein</fullName>
    </recommendedName>
</protein>
<gene>
    <name evidence="2" type="ORF">GEV33_013865</name>
</gene>
<organism evidence="2 3">
    <name type="scientific">Tenebrio molitor</name>
    <name type="common">Yellow mealworm beetle</name>
    <dbReference type="NCBI Taxonomy" id="7067"/>
    <lineage>
        <taxon>Eukaryota</taxon>
        <taxon>Metazoa</taxon>
        <taxon>Ecdysozoa</taxon>
        <taxon>Arthropoda</taxon>
        <taxon>Hexapoda</taxon>
        <taxon>Insecta</taxon>
        <taxon>Pterygota</taxon>
        <taxon>Neoptera</taxon>
        <taxon>Endopterygota</taxon>
        <taxon>Coleoptera</taxon>
        <taxon>Polyphaga</taxon>
        <taxon>Cucujiformia</taxon>
        <taxon>Tenebrionidae</taxon>
        <taxon>Tenebrio</taxon>
    </lineage>
</organism>
<dbReference type="EMBL" id="JABDTM020028449">
    <property type="protein sequence ID" value="KAH0808926.1"/>
    <property type="molecule type" value="Genomic_DNA"/>
</dbReference>
<dbReference type="Proteomes" id="UP000719412">
    <property type="component" value="Unassembled WGS sequence"/>
</dbReference>
<evidence type="ECO:0000313" key="3">
    <source>
        <dbReference type="Proteomes" id="UP000719412"/>
    </source>
</evidence>
<name>A0A8J6LDG1_TENMO</name>
<evidence type="ECO:0000313" key="2">
    <source>
        <dbReference type="EMBL" id="KAH0808926.1"/>
    </source>
</evidence>
<dbReference type="AlphaFoldDB" id="A0A8J6LDG1"/>
<reference evidence="2" key="1">
    <citation type="journal article" date="2020" name="J Insects Food Feed">
        <title>The yellow mealworm (Tenebrio molitor) genome: a resource for the emerging insects as food and feed industry.</title>
        <authorList>
            <person name="Eriksson T."/>
            <person name="Andere A."/>
            <person name="Kelstrup H."/>
            <person name="Emery V."/>
            <person name="Picard C."/>
        </authorList>
    </citation>
    <scope>NUCLEOTIDE SEQUENCE</scope>
    <source>
        <strain evidence="2">Stoneville</strain>
        <tissue evidence="2">Whole head</tissue>
    </source>
</reference>
<comment type="caution">
    <text evidence="2">The sequence shown here is derived from an EMBL/GenBank/DDBJ whole genome shotgun (WGS) entry which is preliminary data.</text>
</comment>
<reference evidence="2" key="2">
    <citation type="submission" date="2021-08" db="EMBL/GenBank/DDBJ databases">
        <authorList>
            <person name="Eriksson T."/>
        </authorList>
    </citation>
    <scope>NUCLEOTIDE SEQUENCE</scope>
    <source>
        <strain evidence="2">Stoneville</strain>
        <tissue evidence="2">Whole head</tissue>
    </source>
</reference>
<sequence>MPNKGIVVTLLVLVVFFIMHAAVAQADIKWVYGSPLTTSLICLFFTANPFFTPARSQEKNQPDSAAPDHRWNVEFIILPGAGDQDKYEFKLKYLQKQMNGALAATLVPLNPASGGDGARGAPTCKELNCLKKDQRTQLDKFGLHSCSEFPRDLANIKPDPYNVFSEGSPNGRHSILQPISPGPLILNVVGVRTFLDDVPATPDGHSLAPWSVHQQTTPERDGSGTAGGAAAIDGEKFIFVPEQIYHVINNGGDFS</sequence>